<dbReference type="EMBL" id="JBDLNV010000005">
    <property type="protein sequence ID" value="MFM1724849.1"/>
    <property type="molecule type" value="Genomic_DNA"/>
</dbReference>
<keyword evidence="3" id="KW-1185">Reference proteome</keyword>
<evidence type="ECO:0000313" key="3">
    <source>
        <dbReference type="Proteomes" id="UP001629745"/>
    </source>
</evidence>
<feature type="domain" description="SGNH hydrolase-type esterase" evidence="1">
    <location>
        <begin position="8"/>
        <end position="181"/>
    </location>
</feature>
<dbReference type="InterPro" id="IPR036514">
    <property type="entry name" value="SGNH_hydro_sf"/>
</dbReference>
<dbReference type="SUPFAM" id="SSF52266">
    <property type="entry name" value="SGNH hydrolase"/>
    <property type="match status" value="1"/>
</dbReference>
<reference evidence="2 3" key="1">
    <citation type="submission" date="2023-11" db="EMBL/GenBank/DDBJ databases">
        <authorList>
            <person name="Val-Calvo J."/>
            <person name="Scortti M."/>
            <person name="Vazquez-Boland J."/>
        </authorList>
    </citation>
    <scope>NUCLEOTIDE SEQUENCE [LARGE SCALE GENOMIC DNA]</scope>
    <source>
        <strain evidence="2 3">PAM 2766</strain>
    </source>
</reference>
<evidence type="ECO:0000313" key="2">
    <source>
        <dbReference type="EMBL" id="MFM1724849.1"/>
    </source>
</evidence>
<name>A0ABW9FHW8_9NOCA</name>
<dbReference type="Pfam" id="PF13472">
    <property type="entry name" value="Lipase_GDSL_2"/>
    <property type="match status" value="1"/>
</dbReference>
<dbReference type="InterPro" id="IPR051532">
    <property type="entry name" value="Ester_Hydrolysis_Enzymes"/>
</dbReference>
<dbReference type="RefSeq" id="WP_420165348.1">
    <property type="nucleotide sequence ID" value="NZ_JBDLNV010000005.1"/>
</dbReference>
<dbReference type="Proteomes" id="UP001629745">
    <property type="component" value="Unassembled WGS sequence"/>
</dbReference>
<accession>A0ABW9FHW8</accession>
<protein>
    <submittedName>
        <fullName evidence="2">GDSL-type esterase/lipase family protein</fullName>
    </submittedName>
</protein>
<dbReference type="Gene3D" id="3.40.50.1110">
    <property type="entry name" value="SGNH hydrolase"/>
    <property type="match status" value="1"/>
</dbReference>
<proteinExistence type="predicted"/>
<comment type="caution">
    <text evidence="2">The sequence shown here is derived from an EMBL/GenBank/DDBJ whole genome shotgun (WGS) entry which is preliminary data.</text>
</comment>
<evidence type="ECO:0000259" key="1">
    <source>
        <dbReference type="Pfam" id="PF13472"/>
    </source>
</evidence>
<gene>
    <name evidence="2" type="ORF">ABEU20_003444</name>
</gene>
<dbReference type="PANTHER" id="PTHR30383:SF5">
    <property type="entry name" value="SGNH HYDROLASE-TYPE ESTERASE DOMAIN-CONTAINING PROTEIN"/>
    <property type="match status" value="1"/>
</dbReference>
<sequence length="201" mass="21589">MDDVRVCFVGDSFVAGVGDCEFLGWAGRLAAGTKGVALTTYNLGVRRQTSSDIRARWRPECEARLPEDCDGRVVFSFGSNDTTVEGGAPRVDPETSVANLTGVLNECAAAGWRPMVVGPPPMADADQNARTARLDRRFAEVCAAAGVEYVSVFDALVADAVWMQQVHDGDGAHPGSGGYRAFAALARPTWQRWIRTPQVVQ</sequence>
<organism evidence="2 3">
    <name type="scientific">Rhodococcus parequi</name>
    <dbReference type="NCBI Taxonomy" id="3137122"/>
    <lineage>
        <taxon>Bacteria</taxon>
        <taxon>Bacillati</taxon>
        <taxon>Actinomycetota</taxon>
        <taxon>Actinomycetes</taxon>
        <taxon>Mycobacteriales</taxon>
        <taxon>Nocardiaceae</taxon>
        <taxon>Rhodococcus</taxon>
    </lineage>
</organism>
<dbReference type="InterPro" id="IPR013830">
    <property type="entry name" value="SGNH_hydro"/>
</dbReference>
<dbReference type="PANTHER" id="PTHR30383">
    <property type="entry name" value="THIOESTERASE 1/PROTEASE 1/LYSOPHOSPHOLIPASE L1"/>
    <property type="match status" value="1"/>
</dbReference>